<sequence>MRMERVKKIATGKLVALLAVALCGCVRTLPADAATPVQVHGQLSIADGKLVDANGKPVQLRGMSSHGLQWYGQFVNKDAMKWLRDDWGISVFRLAMYTEEEGYITDPSVTDKVKEAVEAAQSLGLYVIIDWHILSDGDPNKHKTAAKAFFNEMAELYGNSPNVIYEIANEPNGDVTWNDRIRPYALALTQTIRAKDPDNLILVGTGSWSQDVQDAADNPLPDRNTMYVLHFYAGTHKLSLRERLDYALNRGVPIFVSEWGTSEAAGDKGPFLAESRVWLDFLNQRGISWVNWSLSDKAEISSALAPGTGTRGGWTDADLTTSGKFVRKRIRGEDDTLTTAPENGTPQVALQYINRNRNPADNAIHLAFNIKNTGGGAINLSYLKVRYYFNDDGKSSDQRYIDWADLGADKVIASSQALPDGSERANHYVEIAFGRDAGEIPAGAESGEVQVRIHPADWSNYDETNDYSCQSDITVFTDWDKMTVYHKGSLIWGTEP</sequence>
<dbReference type="PROSITE" id="PS00659">
    <property type="entry name" value="GLYCOSYL_HYDROL_F5"/>
    <property type="match status" value="1"/>
</dbReference>
<feature type="signal peptide" evidence="9">
    <location>
        <begin position="1"/>
        <end position="33"/>
    </location>
</feature>
<comment type="catalytic activity">
    <reaction evidence="1 8">
        <text>Endohydrolysis of (1-&gt;4)-beta-D-glucosidic linkages in cellulose, lichenin and cereal beta-D-glucans.</text>
        <dbReference type="EC" id="3.2.1.4"/>
    </reaction>
</comment>
<dbReference type="InterPro" id="IPR008965">
    <property type="entry name" value="CBM2/CBM3_carb-bd_dom_sf"/>
</dbReference>
<dbReference type="Pfam" id="PF00150">
    <property type="entry name" value="Cellulase"/>
    <property type="match status" value="1"/>
</dbReference>
<dbReference type="InterPro" id="IPR017853">
    <property type="entry name" value="GH"/>
</dbReference>
<protein>
    <recommendedName>
        <fullName evidence="8">Endoglucanase</fullName>
        <ecNumber evidence="8">3.2.1.4</ecNumber>
    </recommendedName>
</protein>
<dbReference type="PANTHER" id="PTHR34142">
    <property type="entry name" value="ENDO-BETA-1,4-GLUCANASE A"/>
    <property type="match status" value="1"/>
</dbReference>
<evidence type="ECO:0000256" key="6">
    <source>
        <dbReference type="ARBA" id="ARBA00023295"/>
    </source>
</evidence>
<comment type="similarity">
    <text evidence="8">Belongs to the glycosyl hydrolase 5 (cellulase A) family.</text>
</comment>
<dbReference type="PANTHER" id="PTHR34142:SF1">
    <property type="entry name" value="GLYCOSIDE HYDROLASE FAMILY 5 DOMAIN-CONTAINING PROTEIN"/>
    <property type="match status" value="1"/>
</dbReference>
<dbReference type="Proteomes" id="UP000044377">
    <property type="component" value="Unassembled WGS sequence"/>
</dbReference>
<dbReference type="GO" id="GO:0045493">
    <property type="term" value="P:xylan catabolic process"/>
    <property type="evidence" value="ECO:0007669"/>
    <property type="project" value="UniProtKB-KW"/>
</dbReference>
<evidence type="ECO:0000256" key="9">
    <source>
        <dbReference type="SAM" id="SignalP"/>
    </source>
</evidence>
<dbReference type="SUPFAM" id="SSF49384">
    <property type="entry name" value="Carbohydrate-binding domain"/>
    <property type="match status" value="1"/>
</dbReference>
<keyword evidence="5 8" id="KW-0119">Carbohydrate metabolism</keyword>
<dbReference type="RefSeq" id="WP_048638753.1">
    <property type="nucleotide sequence ID" value="NZ_CGIG01000001.1"/>
</dbReference>
<keyword evidence="12" id="KW-1185">Reference proteome</keyword>
<dbReference type="STRING" id="1109412.BN1221_04000"/>
<keyword evidence="2 9" id="KW-0732">Signal</keyword>
<name>A0A0G4JZV9_9GAMM</name>
<dbReference type="OrthoDB" id="9775889at2"/>
<dbReference type="GO" id="GO:0008810">
    <property type="term" value="F:cellulase activity"/>
    <property type="evidence" value="ECO:0007669"/>
    <property type="project" value="UniProtKB-EC"/>
</dbReference>
<dbReference type="InterPro" id="IPR036966">
    <property type="entry name" value="CBM3_sf"/>
</dbReference>
<keyword evidence="6 8" id="KW-0326">Glycosidase</keyword>
<organism evidence="11 12">
    <name type="scientific">Brenneria goodwinii</name>
    <dbReference type="NCBI Taxonomy" id="1109412"/>
    <lineage>
        <taxon>Bacteria</taxon>
        <taxon>Pseudomonadati</taxon>
        <taxon>Pseudomonadota</taxon>
        <taxon>Gammaproteobacteria</taxon>
        <taxon>Enterobacterales</taxon>
        <taxon>Pectobacteriaceae</taxon>
        <taxon>Brenneria</taxon>
    </lineage>
</organism>
<evidence type="ECO:0000256" key="1">
    <source>
        <dbReference type="ARBA" id="ARBA00000966"/>
    </source>
</evidence>
<dbReference type="SUPFAM" id="SSF51445">
    <property type="entry name" value="(Trans)glycosidases"/>
    <property type="match status" value="1"/>
</dbReference>
<dbReference type="PROSITE" id="PS51257">
    <property type="entry name" value="PROKAR_LIPOPROTEIN"/>
    <property type="match status" value="1"/>
</dbReference>
<dbReference type="InterPro" id="IPR001547">
    <property type="entry name" value="Glyco_hydro_5"/>
</dbReference>
<evidence type="ECO:0000259" key="10">
    <source>
        <dbReference type="PROSITE" id="PS51172"/>
    </source>
</evidence>
<feature type="domain" description="CBM3" evidence="10">
    <location>
        <begin position="344"/>
        <end position="496"/>
    </location>
</feature>
<dbReference type="InterPro" id="IPR001956">
    <property type="entry name" value="CBM3"/>
</dbReference>
<keyword evidence="4 8" id="KW-0136">Cellulose degradation</keyword>
<keyword evidence="11" id="KW-0858">Xylan degradation</keyword>
<keyword evidence="3 8" id="KW-0378">Hydrolase</keyword>
<evidence type="ECO:0000313" key="11">
    <source>
        <dbReference type="EMBL" id="CPR19864.1"/>
    </source>
</evidence>
<dbReference type="Gene3D" id="3.20.20.80">
    <property type="entry name" value="Glycosidases"/>
    <property type="match status" value="1"/>
</dbReference>
<dbReference type="SMART" id="SM01067">
    <property type="entry name" value="CBM_3"/>
    <property type="match status" value="1"/>
</dbReference>
<dbReference type="Pfam" id="PF00942">
    <property type="entry name" value="CBM_3"/>
    <property type="match status" value="1"/>
</dbReference>
<evidence type="ECO:0000313" key="12">
    <source>
        <dbReference type="Proteomes" id="UP000044377"/>
    </source>
</evidence>
<evidence type="ECO:0000256" key="5">
    <source>
        <dbReference type="ARBA" id="ARBA00023277"/>
    </source>
</evidence>
<gene>
    <name evidence="11" type="ORF">BN1221_04000</name>
</gene>
<dbReference type="GO" id="GO:0030245">
    <property type="term" value="P:cellulose catabolic process"/>
    <property type="evidence" value="ECO:0007669"/>
    <property type="project" value="UniProtKB-KW"/>
</dbReference>
<feature type="chain" id="PRO_5005194251" description="Endoglucanase" evidence="9">
    <location>
        <begin position="34"/>
        <end position="496"/>
    </location>
</feature>
<accession>A0A0G4JZV9</accession>
<evidence type="ECO:0000256" key="7">
    <source>
        <dbReference type="ARBA" id="ARBA00023326"/>
    </source>
</evidence>
<dbReference type="Gene3D" id="2.60.40.710">
    <property type="entry name" value="Endoglucanase-like"/>
    <property type="match status" value="1"/>
</dbReference>
<reference evidence="12" key="1">
    <citation type="submission" date="2015-01" db="EMBL/GenBank/DDBJ databases">
        <authorList>
            <person name="Paterson Steve"/>
        </authorList>
    </citation>
    <scope>NUCLEOTIDE SEQUENCE [LARGE SCALE GENOMIC DNA]</scope>
    <source>
        <strain evidence="12">OBR1</strain>
    </source>
</reference>
<dbReference type="EMBL" id="CGIG01000001">
    <property type="protein sequence ID" value="CPR19864.1"/>
    <property type="molecule type" value="Genomic_DNA"/>
</dbReference>
<dbReference type="PROSITE" id="PS51172">
    <property type="entry name" value="CBM3"/>
    <property type="match status" value="1"/>
</dbReference>
<dbReference type="InterPro" id="IPR018087">
    <property type="entry name" value="Glyco_hydro_5_CS"/>
</dbReference>
<evidence type="ECO:0000256" key="2">
    <source>
        <dbReference type="ARBA" id="ARBA00022729"/>
    </source>
</evidence>
<dbReference type="AlphaFoldDB" id="A0A0G4JZV9"/>
<proteinExistence type="inferred from homology"/>
<dbReference type="GO" id="GO:0030248">
    <property type="term" value="F:cellulose binding"/>
    <property type="evidence" value="ECO:0007669"/>
    <property type="project" value="InterPro"/>
</dbReference>
<evidence type="ECO:0000256" key="8">
    <source>
        <dbReference type="RuleBase" id="RU361153"/>
    </source>
</evidence>
<keyword evidence="7 8" id="KW-0624">Polysaccharide degradation</keyword>
<dbReference type="EC" id="3.2.1.4" evidence="8"/>
<evidence type="ECO:0000256" key="4">
    <source>
        <dbReference type="ARBA" id="ARBA00023001"/>
    </source>
</evidence>
<evidence type="ECO:0000256" key="3">
    <source>
        <dbReference type="ARBA" id="ARBA00022801"/>
    </source>
</evidence>